<dbReference type="STRING" id="69895.SAMN05192551_11128"/>
<dbReference type="InterPro" id="IPR029787">
    <property type="entry name" value="Nucleotide_cyclase"/>
</dbReference>
<proteinExistence type="predicted"/>
<keyword evidence="1" id="KW-0472">Membrane</keyword>
<keyword evidence="1" id="KW-1133">Transmembrane helix</keyword>
<dbReference type="SUPFAM" id="SSF55073">
    <property type="entry name" value="Nucleotide cyclase"/>
    <property type="match status" value="1"/>
</dbReference>
<dbReference type="InterPro" id="IPR000160">
    <property type="entry name" value="GGDEF_dom"/>
</dbReference>
<feature type="domain" description="GGDEF" evidence="2">
    <location>
        <begin position="222"/>
        <end position="357"/>
    </location>
</feature>
<dbReference type="AlphaFoldDB" id="A0A1I3H2A3"/>
<organism evidence="3 4">
    <name type="scientific">Tindallia magadiensis</name>
    <dbReference type="NCBI Taxonomy" id="69895"/>
    <lineage>
        <taxon>Bacteria</taxon>
        <taxon>Bacillati</taxon>
        <taxon>Bacillota</taxon>
        <taxon>Clostridia</taxon>
        <taxon>Peptostreptococcales</taxon>
        <taxon>Tindalliaceae</taxon>
        <taxon>Tindallia</taxon>
    </lineage>
</organism>
<evidence type="ECO:0000259" key="2">
    <source>
        <dbReference type="PROSITE" id="PS50887"/>
    </source>
</evidence>
<evidence type="ECO:0000313" key="3">
    <source>
        <dbReference type="EMBL" id="SFI29809.1"/>
    </source>
</evidence>
<gene>
    <name evidence="3" type="ORF">SAMN05192551_11128</name>
</gene>
<dbReference type="InterPro" id="IPR043128">
    <property type="entry name" value="Rev_trsase/Diguanyl_cyclase"/>
</dbReference>
<dbReference type="PANTHER" id="PTHR45138:SF9">
    <property type="entry name" value="DIGUANYLATE CYCLASE DGCM-RELATED"/>
    <property type="match status" value="1"/>
</dbReference>
<dbReference type="CDD" id="cd01949">
    <property type="entry name" value="GGDEF"/>
    <property type="match status" value="1"/>
</dbReference>
<feature type="transmembrane region" description="Helical" evidence="1">
    <location>
        <begin position="27"/>
        <end position="44"/>
    </location>
</feature>
<protein>
    <submittedName>
        <fullName evidence="3">Diguanylate cyclase (GGDEF) domain-containing protein</fullName>
    </submittedName>
</protein>
<dbReference type="GO" id="GO:0052621">
    <property type="term" value="F:diguanylate cyclase activity"/>
    <property type="evidence" value="ECO:0007669"/>
    <property type="project" value="TreeGrafter"/>
</dbReference>
<dbReference type="Pfam" id="PF00990">
    <property type="entry name" value="GGDEF"/>
    <property type="match status" value="1"/>
</dbReference>
<sequence>MKGWLIKMNNDYLKNRRPSNHGTHTKYIYLFAFWGHVFFVPLFAFLGNSIVFYNNLLCIGIDVLCLHLNKKELYKTSTFLFVLGITYHATYCIIAFGAGNALEFYYITLTAIIILSNWSLLHKIAGITLQFVISIIMFHYVHHYPPITPIRESVHILFHHMFLFSNIFAIAYLCFFFMHTVDLAEKSLLKQAKTDCLTGLLNRGAFMEALQAEINRPDRNKEGLGIIIADIDHFKKINDTWGHLAGDEVIQKIASTLSSELRENDTIARYGGEEFVVFFPATSLASVHSIAERMRSKVEHLELHYEDSLIPVTMSFGVVFEKENIRDYSLDSFLKSADDMLYRAKAEGRNLVITQST</sequence>
<accession>A0A1I3H2A3</accession>
<feature type="transmembrane region" description="Helical" evidence="1">
    <location>
        <begin position="127"/>
        <end position="144"/>
    </location>
</feature>
<name>A0A1I3H2A3_9FIRM</name>
<keyword evidence="4" id="KW-1185">Reference proteome</keyword>
<dbReference type="Proteomes" id="UP000199287">
    <property type="component" value="Unassembled WGS sequence"/>
</dbReference>
<reference evidence="4" key="1">
    <citation type="submission" date="2016-10" db="EMBL/GenBank/DDBJ databases">
        <authorList>
            <person name="Varghese N."/>
            <person name="Submissions S."/>
        </authorList>
    </citation>
    <scope>NUCLEOTIDE SEQUENCE [LARGE SCALE GENOMIC DNA]</scope>
    <source>
        <strain evidence="4">Z-7934</strain>
    </source>
</reference>
<dbReference type="PANTHER" id="PTHR45138">
    <property type="entry name" value="REGULATORY COMPONENTS OF SENSORY TRANSDUCTION SYSTEM"/>
    <property type="match status" value="1"/>
</dbReference>
<dbReference type="SMART" id="SM00267">
    <property type="entry name" value="GGDEF"/>
    <property type="match status" value="1"/>
</dbReference>
<keyword evidence="1" id="KW-0812">Transmembrane</keyword>
<dbReference type="PROSITE" id="PS50887">
    <property type="entry name" value="GGDEF"/>
    <property type="match status" value="1"/>
</dbReference>
<evidence type="ECO:0000313" key="4">
    <source>
        <dbReference type="Proteomes" id="UP000199287"/>
    </source>
</evidence>
<feature type="transmembrane region" description="Helical" evidence="1">
    <location>
        <begin position="156"/>
        <end position="178"/>
    </location>
</feature>
<feature type="transmembrane region" description="Helical" evidence="1">
    <location>
        <begin position="80"/>
        <end position="98"/>
    </location>
</feature>
<dbReference type="InterPro" id="IPR050469">
    <property type="entry name" value="Diguanylate_Cyclase"/>
</dbReference>
<dbReference type="FunFam" id="3.30.70.270:FF:000001">
    <property type="entry name" value="Diguanylate cyclase domain protein"/>
    <property type="match status" value="1"/>
</dbReference>
<dbReference type="Gene3D" id="3.30.70.270">
    <property type="match status" value="1"/>
</dbReference>
<evidence type="ECO:0000256" key="1">
    <source>
        <dbReference type="SAM" id="Phobius"/>
    </source>
</evidence>
<dbReference type="EMBL" id="FOQA01000011">
    <property type="protein sequence ID" value="SFI29809.1"/>
    <property type="molecule type" value="Genomic_DNA"/>
</dbReference>
<dbReference type="NCBIfam" id="TIGR00254">
    <property type="entry name" value="GGDEF"/>
    <property type="match status" value="1"/>
</dbReference>